<feature type="compositionally biased region" description="Polar residues" evidence="4">
    <location>
        <begin position="25"/>
        <end position="36"/>
    </location>
</feature>
<evidence type="ECO:0000313" key="6">
    <source>
        <dbReference type="Proteomes" id="UP001530293"/>
    </source>
</evidence>
<dbReference type="EMBL" id="JALLBG020000136">
    <property type="protein sequence ID" value="KAL3762361.1"/>
    <property type="molecule type" value="Genomic_DNA"/>
</dbReference>
<dbReference type="PANTHER" id="PTHR24186">
    <property type="entry name" value="PROTEIN PHOSPHATASE 1 REGULATORY SUBUNIT"/>
    <property type="match status" value="1"/>
</dbReference>
<name>A0ABD3ME55_9STRA</name>
<keyword evidence="6" id="KW-1185">Reference proteome</keyword>
<dbReference type="InterPro" id="IPR002110">
    <property type="entry name" value="Ankyrin_rpt"/>
</dbReference>
<dbReference type="Proteomes" id="UP001530293">
    <property type="component" value="Unassembled WGS sequence"/>
</dbReference>
<keyword evidence="1" id="KW-0677">Repeat</keyword>
<comment type="caution">
    <text evidence="5">The sequence shown here is derived from an EMBL/GenBank/DDBJ whole genome shotgun (WGS) entry which is preliminary data.</text>
</comment>
<reference evidence="5 6" key="1">
    <citation type="submission" date="2024-10" db="EMBL/GenBank/DDBJ databases">
        <title>Updated reference genomes for cyclostephanoid diatoms.</title>
        <authorList>
            <person name="Roberts W.R."/>
            <person name="Alverson A.J."/>
        </authorList>
    </citation>
    <scope>NUCLEOTIDE SEQUENCE [LARGE SCALE GENOMIC DNA]</scope>
    <source>
        <strain evidence="5 6">AJA232-27</strain>
    </source>
</reference>
<accession>A0ABD3ME55</accession>
<proteinExistence type="predicted"/>
<feature type="compositionally biased region" description="Basic and acidic residues" evidence="4">
    <location>
        <begin position="1"/>
        <end position="10"/>
    </location>
</feature>
<sequence>MDHDHDKDEASTTSTMSDKPPASASLPSNGSPQSLLRTSMESPIEQTMMSTEGTSAAVNQQQALPPFQVGELFTTQQHLQHPPLTYASMISHPSTFLQYDMRHPQQQMTYEQQQALLFQHQLMVQQVAQQSILLQQLQAQAMAASTAAAASFQQPLSADVPSQQLPINQAPTFDSQQIIPPQATSLHHQLQFMHQLQQSQYEAAAFSAAAQSHVTLPGQVSSLPYQQQDLITMFLQASPPLYQYLHPYNWNVQLLHGITPLPAVGLDGMNQGVEPNYQDNNQEVDTEPDADENAEDMDEDEEDDDDDDDDLNPTSRTLHRLVEDHQWVAALQRMTTHPHETQQVGIQGRTPLHVACDNDAPPCVVQALLNAWPEGADRVGTSHMNPLHITCSSPHASVDVVRVLLAGCRDPFKLTGAKDVDGDTSLHAACRCAAPMDVLLLLLQANPITVTWKDYEGLNPLMRLWVRYFVLVGEQIISNIKQPSDLTSDLVEAWEKSLLLLRVMDAMERRGRGEQVPAGPFRAVHAASSVNCPRCVVRIAMVLFPDELLRRDEQNRLPIHIAAVSPVYPVHDLRGEGFTLEDAFIDDDPEAARPKRKKSQSKYKEPSVIDILLSGEPKAAGERDPNGQLPLHVAIMRGKTLDEGVQALVEAYPDALTMPDIQTNLYPFMLAASVGRGRGDCGTIYALLRAAPELVLLALSKEDQEDEVKLSPDLRVSSECV</sequence>
<keyword evidence="2 3" id="KW-0040">ANK repeat</keyword>
<dbReference type="AlphaFoldDB" id="A0ABD3ME55"/>
<dbReference type="SMART" id="SM00248">
    <property type="entry name" value="ANK"/>
    <property type="match status" value="5"/>
</dbReference>
<dbReference type="PROSITE" id="PS50297">
    <property type="entry name" value="ANK_REP_REGION"/>
    <property type="match status" value="1"/>
</dbReference>
<organism evidence="5 6">
    <name type="scientific">Discostella pseudostelligera</name>
    <dbReference type="NCBI Taxonomy" id="259834"/>
    <lineage>
        <taxon>Eukaryota</taxon>
        <taxon>Sar</taxon>
        <taxon>Stramenopiles</taxon>
        <taxon>Ochrophyta</taxon>
        <taxon>Bacillariophyta</taxon>
        <taxon>Coscinodiscophyceae</taxon>
        <taxon>Thalassiosirophycidae</taxon>
        <taxon>Stephanodiscales</taxon>
        <taxon>Stephanodiscaceae</taxon>
        <taxon>Discostella</taxon>
    </lineage>
</organism>
<evidence type="ECO:0000256" key="3">
    <source>
        <dbReference type="PROSITE-ProRule" id="PRU00023"/>
    </source>
</evidence>
<dbReference type="InterPro" id="IPR036770">
    <property type="entry name" value="Ankyrin_rpt-contain_sf"/>
</dbReference>
<evidence type="ECO:0000256" key="4">
    <source>
        <dbReference type="SAM" id="MobiDB-lite"/>
    </source>
</evidence>
<dbReference type="Pfam" id="PF12796">
    <property type="entry name" value="Ank_2"/>
    <property type="match status" value="1"/>
</dbReference>
<feature type="compositionally biased region" description="Acidic residues" evidence="4">
    <location>
        <begin position="282"/>
        <end position="311"/>
    </location>
</feature>
<evidence type="ECO:0000256" key="1">
    <source>
        <dbReference type="ARBA" id="ARBA00022737"/>
    </source>
</evidence>
<dbReference type="SUPFAM" id="SSF48403">
    <property type="entry name" value="Ankyrin repeat"/>
    <property type="match status" value="1"/>
</dbReference>
<feature type="repeat" description="ANK" evidence="3">
    <location>
        <begin position="347"/>
        <end position="370"/>
    </location>
</feature>
<protein>
    <submittedName>
        <fullName evidence="5">Uncharacterized protein</fullName>
    </submittedName>
</protein>
<evidence type="ECO:0000256" key="2">
    <source>
        <dbReference type="ARBA" id="ARBA00023043"/>
    </source>
</evidence>
<feature type="region of interest" description="Disordered" evidence="4">
    <location>
        <begin position="1"/>
        <end position="36"/>
    </location>
</feature>
<feature type="region of interest" description="Disordered" evidence="4">
    <location>
        <begin position="269"/>
        <end position="318"/>
    </location>
</feature>
<gene>
    <name evidence="5" type="ORF">ACHAWU_003866</name>
</gene>
<dbReference type="PANTHER" id="PTHR24186:SF38">
    <property type="entry name" value="ANKYRIN REPEAT FAMILY PROTEIN"/>
    <property type="match status" value="1"/>
</dbReference>
<dbReference type="Gene3D" id="1.25.40.20">
    <property type="entry name" value="Ankyrin repeat-containing domain"/>
    <property type="match status" value="1"/>
</dbReference>
<dbReference type="PROSITE" id="PS50088">
    <property type="entry name" value="ANK_REPEAT"/>
    <property type="match status" value="1"/>
</dbReference>
<evidence type="ECO:0000313" key="5">
    <source>
        <dbReference type="EMBL" id="KAL3762361.1"/>
    </source>
</evidence>